<dbReference type="Proteomes" id="UP001432027">
    <property type="component" value="Unassembled WGS sequence"/>
</dbReference>
<feature type="non-terminal residue" evidence="1">
    <location>
        <position position="166"/>
    </location>
</feature>
<dbReference type="AlphaFoldDB" id="A0AAV5T7A1"/>
<protein>
    <submittedName>
        <fullName evidence="1">Uncharacterized protein</fullName>
    </submittedName>
</protein>
<name>A0AAV5T7A1_9BILA</name>
<dbReference type="EMBL" id="BTSX01000003">
    <property type="protein sequence ID" value="GMS88708.1"/>
    <property type="molecule type" value="Genomic_DNA"/>
</dbReference>
<keyword evidence="2" id="KW-1185">Reference proteome</keyword>
<evidence type="ECO:0000313" key="2">
    <source>
        <dbReference type="Proteomes" id="UP001432027"/>
    </source>
</evidence>
<feature type="non-terminal residue" evidence="1">
    <location>
        <position position="1"/>
    </location>
</feature>
<gene>
    <name evidence="1" type="ORF">PENTCL1PPCAC_10883</name>
</gene>
<accession>A0AAV5T7A1</accession>
<comment type="caution">
    <text evidence="1">The sequence shown here is derived from an EMBL/GenBank/DDBJ whole genome shotgun (WGS) entry which is preliminary data.</text>
</comment>
<reference evidence="1" key="1">
    <citation type="submission" date="2023-10" db="EMBL/GenBank/DDBJ databases">
        <title>Genome assembly of Pristionchus species.</title>
        <authorList>
            <person name="Yoshida K."/>
            <person name="Sommer R.J."/>
        </authorList>
    </citation>
    <scope>NUCLEOTIDE SEQUENCE</scope>
    <source>
        <strain evidence="1">RS0144</strain>
    </source>
</reference>
<organism evidence="1 2">
    <name type="scientific">Pristionchus entomophagus</name>
    <dbReference type="NCBI Taxonomy" id="358040"/>
    <lineage>
        <taxon>Eukaryota</taxon>
        <taxon>Metazoa</taxon>
        <taxon>Ecdysozoa</taxon>
        <taxon>Nematoda</taxon>
        <taxon>Chromadorea</taxon>
        <taxon>Rhabditida</taxon>
        <taxon>Rhabditina</taxon>
        <taxon>Diplogasteromorpha</taxon>
        <taxon>Diplogasteroidea</taxon>
        <taxon>Neodiplogasteridae</taxon>
        <taxon>Pristionchus</taxon>
    </lineage>
</organism>
<evidence type="ECO:0000313" key="1">
    <source>
        <dbReference type="EMBL" id="GMS88708.1"/>
    </source>
</evidence>
<sequence>TQVLTVSQNEIVLEDLISTDSYTLPSSDFDSMEGSGEDYLTPDYVARAMEPDFILSLDEPTISVERPVIPPLTQTISSTTDQSVGAAIEVVQPDEDTMCAPCFQSCCIRLECSLNPLIDSVVTLQPFCARECPLTHRENTHKRSFEMSISHWRRRSSFTRADPLSS</sequence>
<proteinExistence type="predicted"/>